<dbReference type="InterPro" id="IPR036291">
    <property type="entry name" value="NAD(P)-bd_dom_sf"/>
</dbReference>
<dbReference type="Pfam" id="PF08240">
    <property type="entry name" value="ADH_N"/>
    <property type="match status" value="1"/>
</dbReference>
<dbReference type="Gene3D" id="3.90.180.10">
    <property type="entry name" value="Medium-chain alcohol dehydrogenases, catalytic domain"/>
    <property type="match status" value="1"/>
</dbReference>
<keyword evidence="8" id="KW-1185">Reference proteome</keyword>
<comment type="similarity">
    <text evidence="5">Belongs to the zinc-containing alcohol dehydrogenase family.</text>
</comment>
<gene>
    <name evidence="7" type="ORF">SAMN04488068_1157</name>
</gene>
<keyword evidence="1 5" id="KW-0479">Metal-binding</keyword>
<sequence>MTSTISARAAIVRSSGGKMSLESIDVAPPRADEVRVRMVGVGICHTDIVCRDGFPVPMPIVLGHEGSGIVESVGSSVRSVNPGDAVVLSFNACGHCHNCEHEAPAYCHQFMPLNFGGARADGSSPLSQNGSVVHGNFFGQSSFASYAIVRESNVVKVDASLPLPLLGPLGCGIQTGAGAALNSLGIGPGLSLAIFGGGAVGLSALLAAKAVDAAQVIVVEPLAARRELALSLGADAVIDPRAPDRDALTQLREISGGGVHRALDTTGIPAVIATAADALLPNGMLGLVGVSPMEATLPVNIMSMIMRGIGIKAILEGDSQPQQFIPRLLALYQQGRFPFDKLISTFPFDQIDAAFHATESGAAIKPVLLF</sequence>
<evidence type="ECO:0000256" key="3">
    <source>
        <dbReference type="ARBA" id="ARBA00023002"/>
    </source>
</evidence>
<dbReference type="PROSITE" id="PS00059">
    <property type="entry name" value="ADH_ZINC"/>
    <property type="match status" value="1"/>
</dbReference>
<evidence type="ECO:0000256" key="5">
    <source>
        <dbReference type="RuleBase" id="RU361277"/>
    </source>
</evidence>
<evidence type="ECO:0000256" key="1">
    <source>
        <dbReference type="ARBA" id="ARBA00022723"/>
    </source>
</evidence>
<dbReference type="GO" id="GO:0005829">
    <property type="term" value="C:cytosol"/>
    <property type="evidence" value="ECO:0007669"/>
    <property type="project" value="TreeGrafter"/>
</dbReference>
<dbReference type="SUPFAM" id="SSF50129">
    <property type="entry name" value="GroES-like"/>
    <property type="match status" value="1"/>
</dbReference>
<dbReference type="GO" id="GO:0046294">
    <property type="term" value="P:formaldehyde catabolic process"/>
    <property type="evidence" value="ECO:0007669"/>
    <property type="project" value="TreeGrafter"/>
</dbReference>
<keyword evidence="4" id="KW-0520">NAD</keyword>
<dbReference type="SUPFAM" id="SSF51735">
    <property type="entry name" value="NAD(P)-binding Rossmann-fold domains"/>
    <property type="match status" value="1"/>
</dbReference>
<dbReference type="InterPro" id="IPR013154">
    <property type="entry name" value="ADH-like_N"/>
</dbReference>
<dbReference type="STRING" id="490188.SAMN04488068_1157"/>
<dbReference type="EMBL" id="FQWZ01000002">
    <property type="protein sequence ID" value="SHG69887.1"/>
    <property type="molecule type" value="Genomic_DNA"/>
</dbReference>
<keyword evidence="3" id="KW-0560">Oxidoreductase</keyword>
<dbReference type="SMART" id="SM00829">
    <property type="entry name" value="PKS_ER"/>
    <property type="match status" value="1"/>
</dbReference>
<dbReference type="PANTHER" id="PTHR43880:SF12">
    <property type="entry name" value="ALCOHOL DEHYDROGENASE CLASS-3"/>
    <property type="match status" value="1"/>
</dbReference>
<dbReference type="Proteomes" id="UP000199758">
    <property type="component" value="Unassembled WGS sequence"/>
</dbReference>
<dbReference type="AlphaFoldDB" id="A0A1M5LXU6"/>
<reference evidence="7 8" key="1">
    <citation type="submission" date="2016-11" db="EMBL/GenBank/DDBJ databases">
        <authorList>
            <person name="Jaros S."/>
            <person name="Januszkiewicz K."/>
            <person name="Wedrychowicz H."/>
        </authorList>
    </citation>
    <scope>NUCLEOTIDE SEQUENCE [LARGE SCALE GENOMIC DNA]</scope>
    <source>
        <strain evidence="7 8">CGMCC 1.7049</strain>
    </source>
</reference>
<organism evidence="7 8">
    <name type="scientific">Hydrocarboniphaga daqingensis</name>
    <dbReference type="NCBI Taxonomy" id="490188"/>
    <lineage>
        <taxon>Bacteria</taxon>
        <taxon>Pseudomonadati</taxon>
        <taxon>Pseudomonadota</taxon>
        <taxon>Gammaproteobacteria</taxon>
        <taxon>Nevskiales</taxon>
        <taxon>Nevskiaceae</taxon>
        <taxon>Hydrocarboniphaga</taxon>
    </lineage>
</organism>
<evidence type="ECO:0000259" key="6">
    <source>
        <dbReference type="SMART" id="SM00829"/>
    </source>
</evidence>
<dbReference type="CDD" id="cd08278">
    <property type="entry name" value="benzyl_alcohol_DH"/>
    <property type="match status" value="1"/>
</dbReference>
<dbReference type="InterPro" id="IPR020843">
    <property type="entry name" value="ER"/>
</dbReference>
<comment type="cofactor">
    <cofactor evidence="5">
        <name>Zn(2+)</name>
        <dbReference type="ChEBI" id="CHEBI:29105"/>
    </cofactor>
</comment>
<accession>A0A1M5LXU6</accession>
<evidence type="ECO:0000256" key="4">
    <source>
        <dbReference type="ARBA" id="ARBA00023027"/>
    </source>
</evidence>
<evidence type="ECO:0000313" key="7">
    <source>
        <dbReference type="EMBL" id="SHG69887.1"/>
    </source>
</evidence>
<feature type="domain" description="Enoyl reductase (ER)" evidence="6">
    <location>
        <begin position="16"/>
        <end position="368"/>
    </location>
</feature>
<name>A0A1M5LXU6_9GAMM</name>
<dbReference type="OrthoDB" id="9771084at2"/>
<protein>
    <submittedName>
        <fullName evidence="7">Aryl-alcohol dehydrogenase</fullName>
    </submittedName>
</protein>
<proteinExistence type="inferred from homology"/>
<dbReference type="Pfam" id="PF00107">
    <property type="entry name" value="ADH_zinc_N"/>
    <property type="match status" value="1"/>
</dbReference>
<dbReference type="RefSeq" id="WP_072895151.1">
    <property type="nucleotide sequence ID" value="NZ_FQWZ01000002.1"/>
</dbReference>
<dbReference type="InterPro" id="IPR002328">
    <property type="entry name" value="ADH_Zn_CS"/>
</dbReference>
<dbReference type="InterPro" id="IPR013149">
    <property type="entry name" value="ADH-like_C"/>
</dbReference>
<keyword evidence="2 5" id="KW-0862">Zinc</keyword>
<evidence type="ECO:0000313" key="8">
    <source>
        <dbReference type="Proteomes" id="UP000199758"/>
    </source>
</evidence>
<dbReference type="Gene3D" id="3.40.50.720">
    <property type="entry name" value="NAD(P)-binding Rossmann-like Domain"/>
    <property type="match status" value="1"/>
</dbReference>
<dbReference type="PANTHER" id="PTHR43880">
    <property type="entry name" value="ALCOHOL DEHYDROGENASE"/>
    <property type="match status" value="1"/>
</dbReference>
<dbReference type="InterPro" id="IPR011032">
    <property type="entry name" value="GroES-like_sf"/>
</dbReference>
<dbReference type="GO" id="GO:0051903">
    <property type="term" value="F:S-(hydroxymethyl)glutathione dehydrogenase [NAD(P)+] activity"/>
    <property type="evidence" value="ECO:0007669"/>
    <property type="project" value="TreeGrafter"/>
</dbReference>
<evidence type="ECO:0000256" key="2">
    <source>
        <dbReference type="ARBA" id="ARBA00022833"/>
    </source>
</evidence>
<dbReference type="GO" id="GO:0008270">
    <property type="term" value="F:zinc ion binding"/>
    <property type="evidence" value="ECO:0007669"/>
    <property type="project" value="InterPro"/>
</dbReference>